<dbReference type="OrthoDB" id="2443807at2759"/>
<evidence type="ECO:0000313" key="3">
    <source>
        <dbReference type="Proteomes" id="UP000266673"/>
    </source>
</evidence>
<dbReference type="Gene3D" id="3.40.50.300">
    <property type="entry name" value="P-loop containing nucleotide triphosphate hydrolases"/>
    <property type="match status" value="1"/>
</dbReference>
<gene>
    <name evidence="2" type="ORF">C2G38_2144688</name>
</gene>
<protein>
    <recommendedName>
        <fullName evidence="1">NACHT domain-containing protein</fullName>
    </recommendedName>
</protein>
<dbReference type="EMBL" id="QKWP01000951">
    <property type="protein sequence ID" value="RIB13146.1"/>
    <property type="molecule type" value="Genomic_DNA"/>
</dbReference>
<organism evidence="2 3">
    <name type="scientific">Gigaspora rosea</name>
    <dbReference type="NCBI Taxonomy" id="44941"/>
    <lineage>
        <taxon>Eukaryota</taxon>
        <taxon>Fungi</taxon>
        <taxon>Fungi incertae sedis</taxon>
        <taxon>Mucoromycota</taxon>
        <taxon>Glomeromycotina</taxon>
        <taxon>Glomeromycetes</taxon>
        <taxon>Diversisporales</taxon>
        <taxon>Gigasporaceae</taxon>
        <taxon>Gigaspora</taxon>
    </lineage>
</organism>
<keyword evidence="3" id="KW-1185">Reference proteome</keyword>
<dbReference type="PANTHER" id="PTHR46312:SF2">
    <property type="entry name" value="NUCLEOTIDE-BINDING OLIGOMERIZATION DOMAIN-CONTAINING PROTEIN 2-LIKE"/>
    <property type="match status" value="1"/>
</dbReference>
<name>A0A397V1F4_9GLOM</name>
<dbReference type="InterPro" id="IPR007111">
    <property type="entry name" value="NACHT_NTPase"/>
</dbReference>
<accession>A0A397V1F4</accession>
<dbReference type="InterPro" id="IPR027417">
    <property type="entry name" value="P-loop_NTPase"/>
</dbReference>
<feature type="domain" description="NACHT" evidence="1">
    <location>
        <begin position="172"/>
        <end position="328"/>
    </location>
</feature>
<proteinExistence type="predicted"/>
<dbReference type="AlphaFoldDB" id="A0A397V1F4"/>
<evidence type="ECO:0000259" key="1">
    <source>
        <dbReference type="Pfam" id="PF05729"/>
    </source>
</evidence>
<comment type="caution">
    <text evidence="2">The sequence shown here is derived from an EMBL/GenBank/DDBJ whole genome shotgun (WGS) entry which is preliminary data.</text>
</comment>
<sequence>MVFEDEDCDVEEVVNGFLKSKDKLTPDDKKILEKAIDEFLNSKDKVSLLKTVNSFFALENQLALKDEKILDIAINRFLALKDKMLLEEVTNKFLSNPNCEVIKNTINDFLKSTGTIIIDEDIKYLNILVNEYLTSNDEKSFERALNEFLAFKAKKALKTTVKKIVASKCKKVLLILGMGGTGKSTFNRYLTRRLWQEYNQQTMPRSPIPLFIALARIGKMVNQDEDLIEIYLKEECNLPIDMINNLRNEKFVFILDGYDEIAERDCQCYESNRFNKWNAKVIISCRPGYLGSGYEKMFFPNNGERGFQKLTITPFSKTEIQQYIKNYVNKGYSLHFDTDTYLQQIKKIPQLEDLISNHILLKITLIALPDLIEREKTTVLQTNRINLYEEFLKTWFDRAQKRLLIIQKIDKEKEAFRCLNLKPRCLKTITKWL</sequence>
<dbReference type="Proteomes" id="UP000266673">
    <property type="component" value="Unassembled WGS sequence"/>
</dbReference>
<dbReference type="Pfam" id="PF05729">
    <property type="entry name" value="NACHT"/>
    <property type="match status" value="1"/>
</dbReference>
<dbReference type="PANTHER" id="PTHR46312">
    <property type="entry name" value="NACHT DOMAIN-CONTAINING PROTEIN"/>
    <property type="match status" value="1"/>
</dbReference>
<dbReference type="SUPFAM" id="SSF52540">
    <property type="entry name" value="P-loop containing nucleoside triphosphate hydrolases"/>
    <property type="match status" value="1"/>
</dbReference>
<reference evidence="2 3" key="1">
    <citation type="submission" date="2018-06" db="EMBL/GenBank/DDBJ databases">
        <title>Comparative genomics reveals the genomic features of Rhizophagus irregularis, R. cerebriforme, R. diaphanum and Gigaspora rosea, and their symbiotic lifestyle signature.</title>
        <authorList>
            <person name="Morin E."/>
            <person name="San Clemente H."/>
            <person name="Chen E.C.H."/>
            <person name="De La Providencia I."/>
            <person name="Hainaut M."/>
            <person name="Kuo A."/>
            <person name="Kohler A."/>
            <person name="Murat C."/>
            <person name="Tang N."/>
            <person name="Roy S."/>
            <person name="Loubradou J."/>
            <person name="Henrissat B."/>
            <person name="Grigoriev I.V."/>
            <person name="Corradi N."/>
            <person name="Roux C."/>
            <person name="Martin F.M."/>
        </authorList>
    </citation>
    <scope>NUCLEOTIDE SEQUENCE [LARGE SCALE GENOMIC DNA]</scope>
    <source>
        <strain evidence="2 3">DAOM 194757</strain>
    </source>
</reference>
<evidence type="ECO:0000313" key="2">
    <source>
        <dbReference type="EMBL" id="RIB13146.1"/>
    </source>
</evidence>